<evidence type="ECO:0000256" key="5">
    <source>
        <dbReference type="ARBA" id="ARBA00022927"/>
    </source>
</evidence>
<dbReference type="Gene3D" id="1.20.58.90">
    <property type="match status" value="1"/>
</dbReference>
<dbReference type="InterPro" id="IPR021123">
    <property type="entry name" value="T3SS_needle-like"/>
</dbReference>
<dbReference type="EMBL" id="CYGX02000051">
    <property type="protein sequence ID" value="SIT44994.1"/>
    <property type="molecule type" value="Genomic_DNA"/>
</dbReference>
<dbReference type="Proteomes" id="UP000187012">
    <property type="component" value="Unassembled WGS sequence"/>
</dbReference>
<keyword evidence="4" id="KW-0964">Secreted</keyword>
<evidence type="ECO:0000256" key="1">
    <source>
        <dbReference type="ARBA" id="ARBA00004241"/>
    </source>
</evidence>
<evidence type="ECO:0000256" key="2">
    <source>
        <dbReference type="ARBA" id="ARBA00004613"/>
    </source>
</evidence>
<gene>
    <name evidence="8" type="primary">prgI</name>
    <name evidence="8" type="ORF">BN2475_510058</name>
</gene>
<dbReference type="GO" id="GO:0009986">
    <property type="term" value="C:cell surface"/>
    <property type="evidence" value="ECO:0007669"/>
    <property type="project" value="UniProtKB-SubCell"/>
</dbReference>
<dbReference type="GO" id="GO:0030257">
    <property type="term" value="C:type III protein secretion system complex"/>
    <property type="evidence" value="ECO:0007669"/>
    <property type="project" value="InterPro"/>
</dbReference>
<proteinExistence type="inferred from homology"/>
<dbReference type="NCBIfam" id="NF011854">
    <property type="entry name" value="PRK15326.1"/>
    <property type="match status" value="1"/>
</dbReference>
<dbReference type="NCBIfam" id="TIGR02105">
    <property type="entry name" value="III_needle"/>
    <property type="match status" value="1"/>
</dbReference>
<name>A0A1N7SCD7_9BURK</name>
<dbReference type="GO" id="GO:0030254">
    <property type="term" value="P:protein secretion by the type III secretion system"/>
    <property type="evidence" value="ECO:0007669"/>
    <property type="project" value="InterPro"/>
</dbReference>
<evidence type="ECO:0000256" key="3">
    <source>
        <dbReference type="ARBA" id="ARBA00022448"/>
    </source>
</evidence>
<dbReference type="GO" id="GO:0005576">
    <property type="term" value="C:extracellular region"/>
    <property type="evidence" value="ECO:0007669"/>
    <property type="project" value="UniProtKB-SubCell"/>
</dbReference>
<reference evidence="8 9" key="1">
    <citation type="submission" date="2016-12" db="EMBL/GenBank/DDBJ databases">
        <authorList>
            <person name="Song W.-J."/>
            <person name="Kurnit D.M."/>
        </authorList>
    </citation>
    <scope>NUCLEOTIDE SEQUENCE [LARGE SCALE GENOMIC DNA]</scope>
    <source>
        <strain evidence="8 9">STM7296</strain>
    </source>
</reference>
<comment type="similarity">
    <text evidence="7">Belongs to the SctF family.</text>
</comment>
<dbReference type="OrthoDB" id="6465387at2"/>
<organism evidence="8 9">
    <name type="scientific">Paraburkholderia ribeironis</name>
    <dbReference type="NCBI Taxonomy" id="1247936"/>
    <lineage>
        <taxon>Bacteria</taxon>
        <taxon>Pseudomonadati</taxon>
        <taxon>Pseudomonadota</taxon>
        <taxon>Betaproteobacteria</taxon>
        <taxon>Burkholderiales</taxon>
        <taxon>Burkholderiaceae</taxon>
        <taxon>Paraburkholderia</taxon>
    </lineage>
</organism>
<dbReference type="Pfam" id="PF09392">
    <property type="entry name" value="T3SS_needle_F"/>
    <property type="match status" value="1"/>
</dbReference>
<dbReference type="AlphaFoldDB" id="A0A1N7SCD7"/>
<keyword evidence="6" id="KW-0843">Virulence</keyword>
<dbReference type="InterPro" id="IPR037203">
    <property type="entry name" value="T3SS_needle-like_sf"/>
</dbReference>
<evidence type="ECO:0000256" key="6">
    <source>
        <dbReference type="ARBA" id="ARBA00023026"/>
    </source>
</evidence>
<sequence>MTSYIPGTNYYGYLENVSAGFDTGIDDLGDQLKTAMTNLQQHPSDPTYLTQYQAVLSEYNLYRNAQSSAVKALKDIDSAIIANYR</sequence>
<dbReference type="InterPro" id="IPR011841">
    <property type="entry name" value="T3SS_needle_YscF"/>
</dbReference>
<evidence type="ECO:0000313" key="8">
    <source>
        <dbReference type="EMBL" id="SIT44994.1"/>
    </source>
</evidence>
<dbReference type="SUPFAM" id="SSF140129">
    <property type="entry name" value="MxiH-like"/>
    <property type="match status" value="1"/>
</dbReference>
<dbReference type="STRING" id="1247936.BN2475_510058"/>
<evidence type="ECO:0000313" key="9">
    <source>
        <dbReference type="Proteomes" id="UP000187012"/>
    </source>
</evidence>
<keyword evidence="9" id="KW-1185">Reference proteome</keyword>
<dbReference type="RefSeq" id="WP_094781777.1">
    <property type="nucleotide sequence ID" value="NZ_CYGX02000051.1"/>
</dbReference>
<comment type="subcellular location">
    <subcellularLocation>
        <location evidence="1">Cell surface</location>
    </subcellularLocation>
    <subcellularLocation>
        <location evidence="2">Secreted</location>
    </subcellularLocation>
</comment>
<protein>
    <submittedName>
        <fullName evidence="8">Protein PrgI</fullName>
    </submittedName>
</protein>
<keyword evidence="3" id="KW-0813">Transport</keyword>
<evidence type="ECO:0000256" key="7">
    <source>
        <dbReference type="ARBA" id="ARBA00035658"/>
    </source>
</evidence>
<accession>A0A1N7SCD7</accession>
<keyword evidence="5" id="KW-0653">Protein transport</keyword>
<evidence type="ECO:0000256" key="4">
    <source>
        <dbReference type="ARBA" id="ARBA00022525"/>
    </source>
</evidence>